<sequence length="84" mass="9352">MRGSCLLMTCSTRFFRLSLNLFTLIMSISSPSRTETPYNYSAIALTRPSTATAFTLLLRLHYKAARVGRVSKMPIGTHSARLVP</sequence>
<comment type="caution">
    <text evidence="1">The sequence shown here is derived from an EMBL/GenBank/DDBJ whole genome shotgun (WGS) entry which is preliminary data.</text>
</comment>
<protein>
    <submittedName>
        <fullName evidence="1">Uncharacterized protein</fullName>
    </submittedName>
</protein>
<evidence type="ECO:0000313" key="2">
    <source>
        <dbReference type="Proteomes" id="UP000238385"/>
    </source>
</evidence>
<accession>A0A2T1KI70</accession>
<dbReference type="EMBL" id="PXNN01000006">
    <property type="protein sequence ID" value="PSF09292.1"/>
    <property type="molecule type" value="Genomic_DNA"/>
</dbReference>
<reference evidence="1 2" key="1">
    <citation type="submission" date="2018-03" db="EMBL/GenBank/DDBJ databases">
        <title>Marinobacter brunus sp. nov., a marine bacterium of Gamma-proteobacteria isolated from the surface seawater of the South China Sea.</title>
        <authorList>
            <person name="Cheng H."/>
            <person name="Wu Y.-H."/>
            <person name="Xamxidin M."/>
            <person name="Xu X.-W."/>
        </authorList>
    </citation>
    <scope>NUCLEOTIDE SEQUENCE [LARGE SCALE GENOMIC DNA]</scope>
    <source>
        <strain evidence="1 2">JCM 30472</strain>
    </source>
</reference>
<dbReference type="Proteomes" id="UP000238385">
    <property type="component" value="Unassembled WGS sequence"/>
</dbReference>
<dbReference type="AlphaFoldDB" id="A0A2T1KI70"/>
<evidence type="ECO:0000313" key="1">
    <source>
        <dbReference type="EMBL" id="PSF09292.1"/>
    </source>
</evidence>
<gene>
    <name evidence="1" type="ORF">C7H08_04225</name>
</gene>
<name>A0A2T1KI70_9GAMM</name>
<keyword evidence="2" id="KW-1185">Reference proteome</keyword>
<organism evidence="1 2">
    <name type="scientific">Marinobacter halophilus</name>
    <dbReference type="NCBI Taxonomy" id="1323740"/>
    <lineage>
        <taxon>Bacteria</taxon>
        <taxon>Pseudomonadati</taxon>
        <taxon>Pseudomonadota</taxon>
        <taxon>Gammaproteobacteria</taxon>
        <taxon>Pseudomonadales</taxon>
        <taxon>Marinobacteraceae</taxon>
        <taxon>Marinobacter</taxon>
    </lineage>
</organism>
<proteinExistence type="predicted"/>